<name>C6LD01_9FIRM</name>
<protein>
    <recommendedName>
        <fullName evidence="4">DUF4179 domain-containing protein</fullName>
    </recommendedName>
</protein>
<organism evidence="2 3">
    <name type="scientific">Marvinbryantia formatexigens DSM 14469</name>
    <dbReference type="NCBI Taxonomy" id="478749"/>
    <lineage>
        <taxon>Bacteria</taxon>
        <taxon>Bacillati</taxon>
        <taxon>Bacillota</taxon>
        <taxon>Clostridia</taxon>
        <taxon>Lachnospirales</taxon>
        <taxon>Lachnospiraceae</taxon>
        <taxon>Marvinbryantia</taxon>
    </lineage>
</organism>
<comment type="caution">
    <text evidence="2">The sequence shown here is derived from an EMBL/GenBank/DDBJ whole genome shotgun (WGS) entry which is preliminary data.</text>
</comment>
<dbReference type="AlphaFoldDB" id="C6LD01"/>
<reference evidence="2" key="1">
    <citation type="submission" date="2009-07" db="EMBL/GenBank/DDBJ databases">
        <authorList>
            <person name="Weinstock G."/>
            <person name="Sodergren E."/>
            <person name="Clifton S."/>
            <person name="Fulton L."/>
            <person name="Fulton B."/>
            <person name="Courtney L."/>
            <person name="Fronick C."/>
            <person name="Harrison M."/>
            <person name="Strong C."/>
            <person name="Farmer C."/>
            <person name="Delahaunty K."/>
            <person name="Markovic C."/>
            <person name="Hall O."/>
            <person name="Minx P."/>
            <person name="Tomlinson C."/>
            <person name="Mitreva M."/>
            <person name="Nelson J."/>
            <person name="Hou S."/>
            <person name="Wollam A."/>
            <person name="Pepin K.H."/>
            <person name="Johnson M."/>
            <person name="Bhonagiri V."/>
            <person name="Nash W.E."/>
            <person name="Warren W."/>
            <person name="Chinwalla A."/>
            <person name="Mardis E.R."/>
            <person name="Wilson R.K."/>
        </authorList>
    </citation>
    <scope>NUCLEOTIDE SEQUENCE [LARGE SCALE GENOMIC DNA]</scope>
    <source>
        <strain evidence="2">DSM 14469</strain>
    </source>
</reference>
<dbReference type="STRING" id="168384.SAMN05660368_01595"/>
<dbReference type="Gene3D" id="2.60.40.1630">
    <property type="entry name" value="bacillus anthracis domain"/>
    <property type="match status" value="1"/>
</dbReference>
<dbReference type="eggNOG" id="ENOG502ZKB7">
    <property type="taxonomic scope" value="Bacteria"/>
</dbReference>
<dbReference type="EMBL" id="ACCL02000006">
    <property type="protein sequence ID" value="EET61484.1"/>
    <property type="molecule type" value="Genomic_DNA"/>
</dbReference>
<sequence>MREKELKFLEIFGEIDDVLILEAAAEPQRETFAGRTIQSAQRETFDGGTIQSAQRETSGGRQPVQRETFAGHTMQHKTKRNFAGRAACAVLVVLLGLSCMFHNEVRAAIRNFSTLIGQALGLSEDLTPYAKMPDLTQTREGISLTLKEAILSGNHLFAVLELDAEADELQEICLSNSGLLAINGKAINCASTGISYIDERHYIFEWGFSDEEIPDIADISFEAMAGRGMDDTEPVTFSFAFSASRKELEDSTLICDVGQKVQIEPDFYVNVERLTLNSIYGTLEVSGDGREFSGNAQYFIQGRDSIGNPVRFTLEGIDKNCYTFKTGSAYGLSATAPSVNSEWIELQFYKLEMEELQTEQNLTGDGDFYFAVSDVGDVADAEPVGETFRIDLKK</sequence>
<evidence type="ECO:0000313" key="3">
    <source>
        <dbReference type="Proteomes" id="UP000005561"/>
    </source>
</evidence>
<evidence type="ECO:0000313" key="2">
    <source>
        <dbReference type="EMBL" id="EET61484.1"/>
    </source>
</evidence>
<proteinExistence type="predicted"/>
<dbReference type="Proteomes" id="UP000005561">
    <property type="component" value="Unassembled WGS sequence"/>
</dbReference>
<feature type="compositionally biased region" description="Polar residues" evidence="1">
    <location>
        <begin position="49"/>
        <end position="60"/>
    </location>
</feature>
<accession>C6LD01</accession>
<evidence type="ECO:0008006" key="4">
    <source>
        <dbReference type="Google" id="ProtNLM"/>
    </source>
</evidence>
<dbReference type="RefSeq" id="WP_006861453.1">
    <property type="nucleotide sequence ID" value="NZ_ACCL02000006.1"/>
</dbReference>
<dbReference type="OrthoDB" id="1974581at2"/>
<feature type="region of interest" description="Disordered" evidence="1">
    <location>
        <begin position="41"/>
        <end position="64"/>
    </location>
</feature>
<evidence type="ECO:0000256" key="1">
    <source>
        <dbReference type="SAM" id="MobiDB-lite"/>
    </source>
</evidence>
<gene>
    <name evidence="2" type="ORF">BRYFOR_06659</name>
</gene>
<keyword evidence="3" id="KW-1185">Reference proteome</keyword>